<organism evidence="6 7">
    <name type="scientific">Phyllobacterium zundukense</name>
    <dbReference type="NCBI Taxonomy" id="1867719"/>
    <lineage>
        <taxon>Bacteria</taxon>
        <taxon>Pseudomonadati</taxon>
        <taxon>Pseudomonadota</taxon>
        <taxon>Alphaproteobacteria</taxon>
        <taxon>Hyphomicrobiales</taxon>
        <taxon>Phyllobacteriaceae</taxon>
        <taxon>Phyllobacterium</taxon>
    </lineage>
</organism>
<feature type="domain" description="HTH araC/xylS-type" evidence="5">
    <location>
        <begin position="280"/>
        <end position="379"/>
    </location>
</feature>
<keyword evidence="1" id="KW-0805">Transcription regulation</keyword>
<protein>
    <submittedName>
        <fullName evidence="6">AraC family transcriptional regulator</fullName>
    </submittedName>
</protein>
<evidence type="ECO:0000259" key="5">
    <source>
        <dbReference type="PROSITE" id="PS01124"/>
    </source>
</evidence>
<dbReference type="PANTHER" id="PTHR46796">
    <property type="entry name" value="HTH-TYPE TRANSCRIPTIONAL ACTIVATOR RHAS-RELATED"/>
    <property type="match status" value="1"/>
</dbReference>
<feature type="region of interest" description="Disordered" evidence="4">
    <location>
        <begin position="1"/>
        <end position="65"/>
    </location>
</feature>
<dbReference type="PRINTS" id="PR00032">
    <property type="entry name" value="HTHARAC"/>
</dbReference>
<evidence type="ECO:0000256" key="4">
    <source>
        <dbReference type="SAM" id="MobiDB-lite"/>
    </source>
</evidence>
<proteinExistence type="predicted"/>
<keyword evidence="3" id="KW-0804">Transcription</keyword>
<keyword evidence="2" id="KW-0238">DNA-binding</keyword>
<dbReference type="Pfam" id="PF12833">
    <property type="entry name" value="HTH_18"/>
    <property type="match status" value="1"/>
</dbReference>
<gene>
    <name evidence="6" type="ORF">B5P45_00095</name>
</gene>
<evidence type="ECO:0000256" key="1">
    <source>
        <dbReference type="ARBA" id="ARBA00023015"/>
    </source>
</evidence>
<dbReference type="SMART" id="SM00342">
    <property type="entry name" value="HTH_ARAC"/>
    <property type="match status" value="1"/>
</dbReference>
<keyword evidence="7" id="KW-1185">Reference proteome</keyword>
<dbReference type="InterPro" id="IPR009057">
    <property type="entry name" value="Homeodomain-like_sf"/>
</dbReference>
<dbReference type="PROSITE" id="PS00041">
    <property type="entry name" value="HTH_ARAC_FAMILY_1"/>
    <property type="match status" value="1"/>
</dbReference>
<dbReference type="InterPro" id="IPR018062">
    <property type="entry name" value="HTH_AraC-typ_CS"/>
</dbReference>
<accession>A0A2N9W568</accession>
<dbReference type="Proteomes" id="UP000232163">
    <property type="component" value="Unassembled WGS sequence"/>
</dbReference>
<dbReference type="EMBL" id="MZMT01000002">
    <property type="protein sequence ID" value="PIO46886.1"/>
    <property type="molecule type" value="Genomic_DNA"/>
</dbReference>
<evidence type="ECO:0000256" key="3">
    <source>
        <dbReference type="ARBA" id="ARBA00023163"/>
    </source>
</evidence>
<dbReference type="GO" id="GO:0043565">
    <property type="term" value="F:sequence-specific DNA binding"/>
    <property type="evidence" value="ECO:0007669"/>
    <property type="project" value="InterPro"/>
</dbReference>
<name>A0A2N9W568_9HYPH</name>
<dbReference type="SUPFAM" id="SSF46689">
    <property type="entry name" value="Homeodomain-like"/>
    <property type="match status" value="1"/>
</dbReference>
<evidence type="ECO:0000256" key="2">
    <source>
        <dbReference type="ARBA" id="ARBA00023125"/>
    </source>
</evidence>
<dbReference type="PROSITE" id="PS01124">
    <property type="entry name" value="HTH_ARAC_FAMILY_2"/>
    <property type="match status" value="1"/>
</dbReference>
<evidence type="ECO:0000313" key="7">
    <source>
        <dbReference type="Proteomes" id="UP000232163"/>
    </source>
</evidence>
<dbReference type="InterPro" id="IPR050204">
    <property type="entry name" value="AraC_XylS_family_regulators"/>
</dbReference>
<dbReference type="GO" id="GO:0003700">
    <property type="term" value="F:DNA-binding transcription factor activity"/>
    <property type="evidence" value="ECO:0007669"/>
    <property type="project" value="InterPro"/>
</dbReference>
<feature type="compositionally biased region" description="Basic and acidic residues" evidence="4">
    <location>
        <begin position="9"/>
        <end position="27"/>
    </location>
</feature>
<dbReference type="PANTHER" id="PTHR46796:SF6">
    <property type="entry name" value="ARAC SUBFAMILY"/>
    <property type="match status" value="1"/>
</dbReference>
<reference evidence="6 7" key="1">
    <citation type="journal article" date="2017" name="Int J Environ Stud">
        <title>Does the Miocene-Pliocene relict legume Oxytropis triphylla form nitrogen-fixing nodules with a combination of bacterial strains?</title>
        <authorList>
            <person name="Safronova V."/>
            <person name="Belimov A."/>
            <person name="Sazanova A."/>
            <person name="Kuznetsova I."/>
            <person name="Popova J."/>
            <person name="Andronov E."/>
            <person name="Verkhozina A."/>
            <person name="Tikhonovich I."/>
        </authorList>
    </citation>
    <scope>NUCLEOTIDE SEQUENCE [LARGE SCALE GENOMIC DNA]</scope>
    <source>
        <strain evidence="6 7">Tri-38</strain>
    </source>
</reference>
<sequence>MPGDLFSRISEDKLPDAPKKGQQRPDRVPIAGQDAIQDKPGLPPLAERRRWPRHPSPAKEGSLPLAPALEPLQFSTRDLVPADQFATWQAYLAPLIDIKLPDGVSPEAGFPADHTAWNLGSMLIVQQHAPPHSYIRSATKLRSNSIDHWHIVLLRTGRTWTEVDGHVSEGAPGKVEVRSLGHPFRGRSTDSQSLAFYLPRELFSDATPSADVNNNTALTGTYTDLLIEYMDNIEARLSSLAAADLPQVVRTTRDMILTCLSASAEQSGPAETQGNLALMERVRRFVQSNLNSPGLTSDILCRELGISRTRLYQLFEPSGGVHHYIQKRRLLSAHAALSNSANRQQIVEIASAVGFTSAAHFSRAFSKEFGYSPREARIVAIPPYFAHAVGPVEVVDGAHSFDTWLKSLGH</sequence>
<dbReference type="OrthoDB" id="8004517at2"/>
<dbReference type="Gene3D" id="1.10.10.60">
    <property type="entry name" value="Homeodomain-like"/>
    <property type="match status" value="1"/>
</dbReference>
<dbReference type="InterPro" id="IPR020449">
    <property type="entry name" value="Tscrpt_reg_AraC-type_HTH"/>
</dbReference>
<dbReference type="AlphaFoldDB" id="A0A2N9W568"/>
<comment type="caution">
    <text evidence="6">The sequence shown here is derived from an EMBL/GenBank/DDBJ whole genome shotgun (WGS) entry which is preliminary data.</text>
</comment>
<dbReference type="InterPro" id="IPR018060">
    <property type="entry name" value="HTH_AraC"/>
</dbReference>
<evidence type="ECO:0000313" key="6">
    <source>
        <dbReference type="EMBL" id="PIO46886.1"/>
    </source>
</evidence>